<gene>
    <name evidence="1" type="ORF">FHS87_000804</name>
</gene>
<dbReference type="Pfam" id="PF13531">
    <property type="entry name" value="SBP_bac_11"/>
    <property type="match status" value="1"/>
</dbReference>
<dbReference type="PANTHER" id="PTHR30632:SF11">
    <property type="entry name" value="BLR4797 PROTEIN"/>
    <property type="match status" value="1"/>
</dbReference>
<reference evidence="1 2" key="1">
    <citation type="submission" date="2020-08" db="EMBL/GenBank/DDBJ databases">
        <title>Genomic Encyclopedia of Type Strains, Phase IV (KMG-IV): sequencing the most valuable type-strain genomes for metagenomic binning, comparative biology and taxonomic classification.</title>
        <authorList>
            <person name="Goeker M."/>
        </authorList>
    </citation>
    <scope>NUCLEOTIDE SEQUENCE [LARGE SCALE GENOMIC DNA]</scope>
    <source>
        <strain evidence="1 2">DSM 25622</strain>
    </source>
</reference>
<dbReference type="SUPFAM" id="SSF53850">
    <property type="entry name" value="Periplasmic binding protein-like II"/>
    <property type="match status" value="1"/>
</dbReference>
<accession>A0A840XW87</accession>
<dbReference type="GO" id="GO:0015689">
    <property type="term" value="P:molybdate ion transport"/>
    <property type="evidence" value="ECO:0007669"/>
    <property type="project" value="TreeGrafter"/>
</dbReference>
<dbReference type="Gene3D" id="3.40.190.10">
    <property type="entry name" value="Periplasmic binding protein-like II"/>
    <property type="match status" value="2"/>
</dbReference>
<sequence length="241" mass="24485">MTLHLLSTLAVAGAMRGLLGRCEAAAGMRVTADFMPTLGLLARIRGGERADAVVLTAEGVEELIAEGVLDPASRADLVRSHIGLAVRAGEPHPRIGTVDELKEALLAAPSVAYSRTGASGIAFAALLGRLGIAEAVNARATIVPSGFTAEPLVRGEASLAVQQVSELLAVPGIEVIGRLPREVETVAVFTAAAFRGAAQPEAAGRLIRFLASGEAAPALREAGLEPVAEGLASAPPAPDKG</sequence>
<protein>
    <submittedName>
        <fullName evidence="1">Molybdate transport system substrate-binding protein</fullName>
    </submittedName>
</protein>
<evidence type="ECO:0000313" key="1">
    <source>
        <dbReference type="EMBL" id="MBB5692785.1"/>
    </source>
</evidence>
<proteinExistence type="predicted"/>
<organism evidence="1 2">
    <name type="scientific">Muricoccus pecuniae</name>
    <dbReference type="NCBI Taxonomy" id="693023"/>
    <lineage>
        <taxon>Bacteria</taxon>
        <taxon>Pseudomonadati</taxon>
        <taxon>Pseudomonadota</taxon>
        <taxon>Alphaproteobacteria</taxon>
        <taxon>Acetobacterales</taxon>
        <taxon>Roseomonadaceae</taxon>
        <taxon>Muricoccus</taxon>
    </lineage>
</organism>
<dbReference type="PANTHER" id="PTHR30632">
    <property type="entry name" value="MOLYBDATE-BINDING PERIPLASMIC PROTEIN"/>
    <property type="match status" value="1"/>
</dbReference>
<dbReference type="EMBL" id="JACIJD010000003">
    <property type="protein sequence ID" value="MBB5692785.1"/>
    <property type="molecule type" value="Genomic_DNA"/>
</dbReference>
<dbReference type="Proteomes" id="UP000580654">
    <property type="component" value="Unassembled WGS sequence"/>
</dbReference>
<comment type="caution">
    <text evidence="1">The sequence shown here is derived from an EMBL/GenBank/DDBJ whole genome shotgun (WGS) entry which is preliminary data.</text>
</comment>
<keyword evidence="2" id="KW-1185">Reference proteome</keyword>
<name>A0A840XW87_9PROT</name>
<dbReference type="InterPro" id="IPR050682">
    <property type="entry name" value="ModA/WtpA"/>
</dbReference>
<evidence type="ECO:0000313" key="2">
    <source>
        <dbReference type="Proteomes" id="UP000580654"/>
    </source>
</evidence>
<dbReference type="AlphaFoldDB" id="A0A840XW87"/>
<dbReference type="GO" id="GO:0030973">
    <property type="term" value="F:molybdate ion binding"/>
    <property type="evidence" value="ECO:0007669"/>
    <property type="project" value="TreeGrafter"/>
</dbReference>
<dbReference type="RefSeq" id="WP_184514147.1">
    <property type="nucleotide sequence ID" value="NZ_JACIJD010000003.1"/>
</dbReference>